<dbReference type="PROSITE" id="PS50893">
    <property type="entry name" value="ABC_TRANSPORTER_2"/>
    <property type="match status" value="1"/>
</dbReference>
<evidence type="ECO:0000256" key="7">
    <source>
        <dbReference type="SAM" id="Phobius"/>
    </source>
</evidence>
<dbReference type="EMBL" id="OV915080">
    <property type="protein sequence ID" value="CAH1705916.1"/>
    <property type="molecule type" value="Genomic_DNA"/>
</dbReference>
<dbReference type="CDD" id="cd03228">
    <property type="entry name" value="ABCC_MRP_Like"/>
    <property type="match status" value="1"/>
</dbReference>
<dbReference type="GO" id="GO:0016887">
    <property type="term" value="F:ATP hydrolysis activity"/>
    <property type="evidence" value="ECO:0007669"/>
    <property type="project" value="InterPro"/>
</dbReference>
<feature type="domain" description="ABC transmembrane type-1" evidence="9">
    <location>
        <begin position="11"/>
        <end position="288"/>
    </location>
</feature>
<evidence type="ECO:0000256" key="4">
    <source>
        <dbReference type="ARBA" id="ARBA00022840"/>
    </source>
</evidence>
<dbReference type="Pfam" id="PF00005">
    <property type="entry name" value="ABC_tran"/>
    <property type="match status" value="1"/>
</dbReference>
<keyword evidence="6 7" id="KW-0472">Membrane</keyword>
<evidence type="ECO:0000256" key="6">
    <source>
        <dbReference type="ARBA" id="ARBA00023136"/>
    </source>
</evidence>
<dbReference type="InterPro" id="IPR036640">
    <property type="entry name" value="ABC1_TM_sf"/>
</dbReference>
<dbReference type="InterPro" id="IPR039421">
    <property type="entry name" value="Type_1_exporter"/>
</dbReference>
<evidence type="ECO:0000313" key="11">
    <source>
        <dbReference type="Proteomes" id="UP001295440"/>
    </source>
</evidence>
<keyword evidence="3" id="KW-0547">Nucleotide-binding</keyword>
<dbReference type="Pfam" id="PF00664">
    <property type="entry name" value="ABC_membrane"/>
    <property type="match status" value="1"/>
</dbReference>
<dbReference type="SMART" id="SM00382">
    <property type="entry name" value="AAA"/>
    <property type="match status" value="1"/>
</dbReference>
<feature type="transmembrane region" description="Helical" evidence="7">
    <location>
        <begin position="231"/>
        <end position="253"/>
    </location>
</feature>
<sequence>MTLKYASKWKLLVFVLFAAAKALQAVFIAYVFQEFINFAGNPKGSLLQLTIKAVVGIVLFACLALIYQIMQANIIKDVNLKIKEQATKYLLYSDNSDPKFDLSFMTNDLKQVESHRVEAELDIIFNGLQFIAAFAAAMLSSWALSLIFLVASLAPGLLQNIFGPKIEAASSAWEGENSKYTEAMTDTINFAAFARLYDAEDSIYSRMLHYSQRMETALAKMKKVEMVTTEVITSFAYVCSMIIPFSLGIYFVTQGQITLGTFMMISQLANNFINPIVGIFSSVNDIKTSNPIWEKFTAVADFTAKESAVDRDEFKELSLDDASVQRGDRKLLNNLDLTVKNGEKVLLEAPSGWGKTTLLNVLVGRIKLADGDYEINGEDSNGDWRKDHEYFSFVQQKPYILDDTIEYNISLGREVSREGLLAVCQKAGLTSLIEEKGLDYQVGKEGKNLSGGQGQRLEIARALLAKRPVLLADEATSALDPRLSKQIHQTILQNFPGTVIEVAHKISDEEIAMFDWVVNLDEK</sequence>
<dbReference type="InterPro" id="IPR003593">
    <property type="entry name" value="AAA+_ATPase"/>
</dbReference>
<keyword evidence="5 7" id="KW-1133">Transmembrane helix</keyword>
<dbReference type="GO" id="GO:0005524">
    <property type="term" value="F:ATP binding"/>
    <property type="evidence" value="ECO:0007669"/>
    <property type="project" value="UniProtKB-KW"/>
</dbReference>
<accession>A0AAU9R090</accession>
<dbReference type="InterPro" id="IPR011527">
    <property type="entry name" value="ABC1_TM_dom"/>
</dbReference>
<dbReference type="RefSeq" id="WP_260369087.1">
    <property type="nucleotide sequence ID" value="NZ_OV915080.1"/>
</dbReference>
<dbReference type="AlphaFoldDB" id="A0AAU9R090"/>
<dbReference type="GO" id="GO:0034040">
    <property type="term" value="F:ATPase-coupled lipid transmembrane transporter activity"/>
    <property type="evidence" value="ECO:0007669"/>
    <property type="project" value="TreeGrafter"/>
</dbReference>
<evidence type="ECO:0000256" key="2">
    <source>
        <dbReference type="ARBA" id="ARBA00022692"/>
    </source>
</evidence>
<evidence type="ECO:0000256" key="5">
    <source>
        <dbReference type="ARBA" id="ARBA00022989"/>
    </source>
</evidence>
<feature type="domain" description="ABC transporter" evidence="8">
    <location>
        <begin position="317"/>
        <end position="522"/>
    </location>
</feature>
<dbReference type="GO" id="GO:0140359">
    <property type="term" value="F:ABC-type transporter activity"/>
    <property type="evidence" value="ECO:0007669"/>
    <property type="project" value="InterPro"/>
</dbReference>
<organism evidence="10 11">
    <name type="scientific">Lactobacillus delbrueckii subsp. delbrueckii</name>
    <dbReference type="NCBI Taxonomy" id="83684"/>
    <lineage>
        <taxon>Bacteria</taxon>
        <taxon>Bacillati</taxon>
        <taxon>Bacillota</taxon>
        <taxon>Bacilli</taxon>
        <taxon>Lactobacillales</taxon>
        <taxon>Lactobacillaceae</taxon>
        <taxon>Lactobacillus</taxon>
    </lineage>
</organism>
<evidence type="ECO:0000256" key="1">
    <source>
        <dbReference type="ARBA" id="ARBA00004651"/>
    </source>
</evidence>
<feature type="transmembrane region" description="Helical" evidence="7">
    <location>
        <begin position="130"/>
        <end position="154"/>
    </location>
</feature>
<evidence type="ECO:0000259" key="9">
    <source>
        <dbReference type="PROSITE" id="PS50929"/>
    </source>
</evidence>
<dbReference type="SUPFAM" id="SSF52540">
    <property type="entry name" value="P-loop containing nucleoside triphosphate hydrolases"/>
    <property type="match status" value="1"/>
</dbReference>
<dbReference type="GO" id="GO:0005886">
    <property type="term" value="C:plasma membrane"/>
    <property type="evidence" value="ECO:0007669"/>
    <property type="project" value="UniProtKB-SubCell"/>
</dbReference>
<dbReference type="Gene3D" id="3.40.50.300">
    <property type="entry name" value="P-loop containing nucleotide triphosphate hydrolases"/>
    <property type="match status" value="1"/>
</dbReference>
<dbReference type="Proteomes" id="UP001295440">
    <property type="component" value="Chromosome"/>
</dbReference>
<feature type="transmembrane region" description="Helical" evidence="7">
    <location>
        <begin position="49"/>
        <end position="67"/>
    </location>
</feature>
<protein>
    <submittedName>
        <fullName evidence="10">Multidrug abc superfamily atp binding cassette transporter, atpase and permease protein</fullName>
    </submittedName>
</protein>
<dbReference type="SUPFAM" id="SSF90123">
    <property type="entry name" value="ABC transporter transmembrane region"/>
    <property type="match status" value="1"/>
</dbReference>
<comment type="subcellular location">
    <subcellularLocation>
        <location evidence="1">Cell membrane</location>
        <topology evidence="1">Multi-pass membrane protein</topology>
    </subcellularLocation>
</comment>
<dbReference type="InterPro" id="IPR003439">
    <property type="entry name" value="ABC_transporter-like_ATP-bd"/>
</dbReference>
<gene>
    <name evidence="10" type="ORF">LDD865_0757</name>
</gene>
<evidence type="ECO:0000313" key="10">
    <source>
        <dbReference type="EMBL" id="CAH1705916.1"/>
    </source>
</evidence>
<name>A0AAU9R090_9LACO</name>
<dbReference type="Gene3D" id="1.20.1560.10">
    <property type="entry name" value="ABC transporter type 1, transmembrane domain"/>
    <property type="match status" value="1"/>
</dbReference>
<keyword evidence="4" id="KW-0067">ATP-binding</keyword>
<dbReference type="PANTHER" id="PTHR24221:SF654">
    <property type="entry name" value="ATP-BINDING CASSETTE SUB-FAMILY B MEMBER 6"/>
    <property type="match status" value="1"/>
</dbReference>
<reference evidence="10" key="1">
    <citation type="submission" date="2022-02" db="EMBL/GenBank/DDBJ databases">
        <authorList>
            <person name="Deutsch MARIE S."/>
        </authorList>
    </citation>
    <scope>NUCLEOTIDE SEQUENCE</scope>
    <source>
        <strain evidence="10">CIRM-BIA865</strain>
    </source>
</reference>
<evidence type="ECO:0000259" key="8">
    <source>
        <dbReference type="PROSITE" id="PS50893"/>
    </source>
</evidence>
<keyword evidence="2 7" id="KW-0812">Transmembrane</keyword>
<dbReference type="PROSITE" id="PS50929">
    <property type="entry name" value="ABC_TM1F"/>
    <property type="match status" value="1"/>
</dbReference>
<dbReference type="PANTHER" id="PTHR24221">
    <property type="entry name" value="ATP-BINDING CASSETTE SUB-FAMILY B"/>
    <property type="match status" value="1"/>
</dbReference>
<proteinExistence type="predicted"/>
<dbReference type="InterPro" id="IPR027417">
    <property type="entry name" value="P-loop_NTPase"/>
</dbReference>
<evidence type="ECO:0000256" key="3">
    <source>
        <dbReference type="ARBA" id="ARBA00022741"/>
    </source>
</evidence>